<dbReference type="Proteomes" id="UP001055149">
    <property type="component" value="Unassembled WGS sequence"/>
</dbReference>
<evidence type="ECO:0000256" key="1">
    <source>
        <dbReference type="SAM" id="Coils"/>
    </source>
</evidence>
<keyword evidence="1" id="KW-0175">Coiled coil</keyword>
<dbReference type="RefSeq" id="WP_244055938.1">
    <property type="nucleotide sequence ID" value="NZ_BQXH01000016.1"/>
</dbReference>
<feature type="coiled-coil region" evidence="1">
    <location>
        <begin position="1"/>
        <end position="35"/>
    </location>
</feature>
<proteinExistence type="predicted"/>
<keyword evidence="3" id="KW-1185">Reference proteome</keyword>
<evidence type="ECO:0000313" key="2">
    <source>
        <dbReference type="EMBL" id="GKS81961.1"/>
    </source>
</evidence>
<organism evidence="2 3">
    <name type="scientific">Ligilactobacillus pabuli</name>
    <dbReference type="NCBI Taxonomy" id="2886039"/>
    <lineage>
        <taxon>Bacteria</taxon>
        <taxon>Bacillati</taxon>
        <taxon>Bacillota</taxon>
        <taxon>Bacilli</taxon>
        <taxon>Lactobacillales</taxon>
        <taxon>Lactobacillaceae</taxon>
        <taxon>Ligilactobacillus</taxon>
    </lineage>
</organism>
<reference evidence="2" key="1">
    <citation type="journal article" date="2022" name="Int. J. Syst. Evol. Microbiol.">
        <title>A novel species of lactic acid bacteria, Ligilactobacillus pabuli sp. nov., isolated from alfalfa silage.</title>
        <authorList>
            <person name="Tohno M."/>
            <person name="Tanizawa Y."/>
            <person name="Sawada H."/>
            <person name="Sakamoto M."/>
            <person name="Ohkuma M."/>
            <person name="Kobayashi H."/>
        </authorList>
    </citation>
    <scope>NUCLEOTIDE SEQUENCE</scope>
    <source>
        <strain evidence="2">AF129</strain>
    </source>
</reference>
<gene>
    <name evidence="2" type="ORF">LPAF129_16470</name>
</gene>
<name>A0ABQ5JJ58_9LACO</name>
<sequence>MDRTLQSIKNMQLELDKIQQKLTNLEASLKFEQHTLKAPLNKIITDLDSLVDLEYNLVLIQQGDLSTSLNDLTFIDQFIDLIISHLMHIQRNTNVKLSRQQDETISDINQNLMHVQGSLMIVMNSFNLDTESS</sequence>
<comment type="caution">
    <text evidence="2">The sequence shown here is derived from an EMBL/GenBank/DDBJ whole genome shotgun (WGS) entry which is preliminary data.</text>
</comment>
<evidence type="ECO:0000313" key="3">
    <source>
        <dbReference type="Proteomes" id="UP001055149"/>
    </source>
</evidence>
<protein>
    <submittedName>
        <fullName evidence="2">Uncharacterized protein</fullName>
    </submittedName>
</protein>
<accession>A0ABQ5JJ58</accession>
<dbReference type="EMBL" id="BQXH01000016">
    <property type="protein sequence ID" value="GKS81961.1"/>
    <property type="molecule type" value="Genomic_DNA"/>
</dbReference>